<evidence type="ECO:0000313" key="3">
    <source>
        <dbReference type="Proteomes" id="UP000075714"/>
    </source>
</evidence>
<comment type="caution">
    <text evidence="2">The sequence shown here is derived from an EMBL/GenBank/DDBJ whole genome shotgun (WGS) entry which is preliminary data.</text>
</comment>
<name>A0A150G392_GONPE</name>
<keyword evidence="3" id="KW-1185">Reference proteome</keyword>
<dbReference type="Proteomes" id="UP000075714">
    <property type="component" value="Unassembled WGS sequence"/>
</dbReference>
<accession>A0A150G392</accession>
<dbReference type="AlphaFoldDB" id="A0A150G392"/>
<sequence length="411" mass="40496">MGNGRPEEAGGFSSGGGGWFVTLNVGKLLAAASDVAAGGGVRQRPLPAVASGAMPYGLPYGTPVSAAHSHPQHSSYGGSYGTQTVYHHHAAAAALAPAPGPSPRQSHAAWQLSDGADEGGGAPPPPSSSPSGAYSEAALRAAAAALFPVGGSGAAAAAGGGSALSPADVAVAAKRALAMNLVAALHSQPGGLLPLSRLDELVRAAAPLAAPLEQLLAWEPDLFEVQEHWPGGPRGVRLRASALVARCIPALARGCSAARIAPLHDISVLHSLMAAMAGAGGHGAAPPPPLGALLAAQGLMTAAGAEALAAVPADSHAWSSRPLSPAARQQAVLEVVHLAALWGSLAARLAALPAQVSQATAIDGGGLWRSRLAAAAAAPGGYHRGPGPVATNMGPPPHRLPYAVAGMALRR</sequence>
<feature type="region of interest" description="Disordered" evidence="1">
    <location>
        <begin position="95"/>
        <end position="134"/>
    </location>
</feature>
<dbReference type="EMBL" id="LSYV01000081">
    <property type="protein sequence ID" value="KXZ43780.1"/>
    <property type="molecule type" value="Genomic_DNA"/>
</dbReference>
<organism evidence="2 3">
    <name type="scientific">Gonium pectorale</name>
    <name type="common">Green alga</name>
    <dbReference type="NCBI Taxonomy" id="33097"/>
    <lineage>
        <taxon>Eukaryota</taxon>
        <taxon>Viridiplantae</taxon>
        <taxon>Chlorophyta</taxon>
        <taxon>core chlorophytes</taxon>
        <taxon>Chlorophyceae</taxon>
        <taxon>CS clade</taxon>
        <taxon>Chlamydomonadales</taxon>
        <taxon>Volvocaceae</taxon>
        <taxon>Gonium</taxon>
    </lineage>
</organism>
<evidence type="ECO:0000313" key="2">
    <source>
        <dbReference type="EMBL" id="KXZ43780.1"/>
    </source>
</evidence>
<dbReference type="STRING" id="33097.A0A150G392"/>
<reference evidence="3" key="1">
    <citation type="journal article" date="2016" name="Nat. Commun.">
        <title>The Gonium pectorale genome demonstrates co-option of cell cycle regulation during the evolution of multicellularity.</title>
        <authorList>
            <person name="Hanschen E.R."/>
            <person name="Marriage T.N."/>
            <person name="Ferris P.J."/>
            <person name="Hamaji T."/>
            <person name="Toyoda A."/>
            <person name="Fujiyama A."/>
            <person name="Neme R."/>
            <person name="Noguchi H."/>
            <person name="Minakuchi Y."/>
            <person name="Suzuki M."/>
            <person name="Kawai-Toyooka H."/>
            <person name="Smith D.R."/>
            <person name="Sparks H."/>
            <person name="Anderson J."/>
            <person name="Bakaric R."/>
            <person name="Luria V."/>
            <person name="Karger A."/>
            <person name="Kirschner M.W."/>
            <person name="Durand P.M."/>
            <person name="Michod R.E."/>
            <person name="Nozaki H."/>
            <person name="Olson B.J."/>
        </authorList>
    </citation>
    <scope>NUCLEOTIDE SEQUENCE [LARGE SCALE GENOMIC DNA]</scope>
    <source>
        <strain evidence="3">NIES-2863</strain>
    </source>
</reference>
<dbReference type="OrthoDB" id="549363at2759"/>
<evidence type="ECO:0000256" key="1">
    <source>
        <dbReference type="SAM" id="MobiDB-lite"/>
    </source>
</evidence>
<gene>
    <name evidence="2" type="ORF">GPECTOR_80g140</name>
</gene>
<protein>
    <submittedName>
        <fullName evidence="2">Uncharacterized protein</fullName>
    </submittedName>
</protein>
<proteinExistence type="predicted"/>